<comment type="caution">
    <text evidence="1">The sequence shown here is derived from an EMBL/GenBank/DDBJ whole genome shotgun (WGS) entry which is preliminary data.</text>
</comment>
<dbReference type="EMBL" id="ADBV01020995">
    <property type="protein sequence ID" value="EJW70660.1"/>
    <property type="molecule type" value="Genomic_DNA"/>
</dbReference>
<organism evidence="1 2">
    <name type="scientific">Wuchereria bancrofti</name>
    <dbReference type="NCBI Taxonomy" id="6293"/>
    <lineage>
        <taxon>Eukaryota</taxon>
        <taxon>Metazoa</taxon>
        <taxon>Ecdysozoa</taxon>
        <taxon>Nematoda</taxon>
        <taxon>Chromadorea</taxon>
        <taxon>Rhabditida</taxon>
        <taxon>Spirurina</taxon>
        <taxon>Spiruromorpha</taxon>
        <taxon>Filarioidea</taxon>
        <taxon>Onchocercidae</taxon>
        <taxon>Wuchereria</taxon>
    </lineage>
</organism>
<evidence type="ECO:0000313" key="2">
    <source>
        <dbReference type="Proteomes" id="UP000004810"/>
    </source>
</evidence>
<gene>
    <name evidence="1" type="ORF">WUBG_18433</name>
</gene>
<evidence type="ECO:0000313" key="1">
    <source>
        <dbReference type="EMBL" id="EJW70660.1"/>
    </source>
</evidence>
<dbReference type="AlphaFoldDB" id="J9A9N9"/>
<proteinExistence type="predicted"/>
<reference evidence="2" key="1">
    <citation type="submission" date="2012-08" db="EMBL/GenBank/DDBJ databases">
        <title>The Genome Sequence of Wuchereria bancrofti.</title>
        <authorList>
            <person name="Nutman T.B."/>
            <person name="Fink D.L."/>
            <person name="Russ C."/>
            <person name="Young S."/>
            <person name="Zeng Q."/>
            <person name="Koehrsen M."/>
            <person name="Alvarado L."/>
            <person name="Berlin A."/>
            <person name="Chapman S.B."/>
            <person name="Chen Z."/>
            <person name="Freedman E."/>
            <person name="Gellesch M."/>
            <person name="Goldberg J."/>
            <person name="Griggs A."/>
            <person name="Gujja S."/>
            <person name="Heilman E.R."/>
            <person name="Heiman D."/>
            <person name="Hepburn T."/>
            <person name="Howarth C."/>
            <person name="Jen D."/>
            <person name="Larson L."/>
            <person name="Lewis B."/>
            <person name="Mehta T."/>
            <person name="Park D."/>
            <person name="Pearson M."/>
            <person name="Roberts A."/>
            <person name="Saif S."/>
            <person name="Shea T."/>
            <person name="Shenoy N."/>
            <person name="Sisk P."/>
            <person name="Stolte C."/>
            <person name="Sykes S."/>
            <person name="Walk T."/>
            <person name="White J."/>
            <person name="Yandava C."/>
            <person name="Haas B."/>
            <person name="Henn M.R."/>
            <person name="Nusbaum C."/>
            <person name="Birren B."/>
        </authorList>
    </citation>
    <scope>NUCLEOTIDE SEQUENCE [LARGE SCALE GENOMIC DNA]</scope>
    <source>
        <strain evidence="2">NA</strain>
    </source>
</reference>
<accession>J9A9N9</accession>
<dbReference type="Proteomes" id="UP000004810">
    <property type="component" value="Unassembled WGS sequence"/>
</dbReference>
<sequence length="102" mass="11241">MFISLFCDSVLAGAGISPAAKPYDESYLMWDKVYCADTLSNGSNVQAENITLFKQYDVRSHRKLQNQNDTLILSMTAQGNLTIASTDSYDIVSSVLLKLPGR</sequence>
<protein>
    <submittedName>
        <fullName evidence="1">Uncharacterized protein</fullName>
    </submittedName>
</protein>
<name>J9A9N9_WUCBA</name>
<feature type="non-terminal residue" evidence="1">
    <location>
        <position position="102"/>
    </location>
</feature>